<keyword evidence="14" id="KW-1185">Reference proteome</keyword>
<keyword evidence="5 10" id="KW-0472">Membrane</keyword>
<dbReference type="PANTHER" id="PTHR22883">
    <property type="entry name" value="ZINC FINGER DHHC DOMAIN CONTAINING PROTEIN"/>
    <property type="match status" value="1"/>
</dbReference>
<feature type="transmembrane region" description="Helical" evidence="10">
    <location>
        <begin position="20"/>
        <end position="42"/>
    </location>
</feature>
<dbReference type="PROSITE" id="PS50216">
    <property type="entry name" value="DHHC"/>
    <property type="match status" value="1"/>
</dbReference>
<evidence type="ECO:0000256" key="10">
    <source>
        <dbReference type="RuleBase" id="RU079119"/>
    </source>
</evidence>
<evidence type="ECO:0000256" key="8">
    <source>
        <dbReference type="ARBA" id="ARBA00023315"/>
    </source>
</evidence>
<feature type="transmembrane region" description="Helical" evidence="10">
    <location>
        <begin position="154"/>
        <end position="175"/>
    </location>
</feature>
<dbReference type="Proteomes" id="UP000692954">
    <property type="component" value="Unassembled WGS sequence"/>
</dbReference>
<sequence length="413" mass="48555">MRIQHFENSLLIGKLWIGSISDAAIILFVLGSYAMLQYYFIYFFSADYYLSNSLFNWICIVLFLFNFLCGTFTEPGVVRRLQPNDDESSISIKSFDIGRSVEIGEYFQERFCSKCKVIRPPKTSHCYNCNNCVKMYDHHCTFMSNCIGQRNYKYFIGWIYTLNIQCIIWYCVLLQHTFEKFNMTEALDKLYKSQILQSATLGLLLSFCCSCTFFLRGCCQKMINMTLIICFSICLYIGYNFNKIYYENYFCSLIFIIVTLPGALTALAVAIRQSYHLAIGVNQKEWSVLARQINQKHESQNHIELAETQNTQQNRASQDQDQGNQLENESFDDKQLRQKIIEEIEDNPQLKGHLSEEKIEYIFQQRRNYYLRQKQIIDANLQVQAYKQNASLKNYFINLIKIISEKQCQSELY</sequence>
<keyword evidence="4 10" id="KW-1133">Transmembrane helix</keyword>
<organism evidence="13 14">
    <name type="scientific">Paramecium sonneborni</name>
    <dbReference type="NCBI Taxonomy" id="65129"/>
    <lineage>
        <taxon>Eukaryota</taxon>
        <taxon>Sar</taxon>
        <taxon>Alveolata</taxon>
        <taxon>Ciliophora</taxon>
        <taxon>Intramacronucleata</taxon>
        <taxon>Oligohymenophorea</taxon>
        <taxon>Peniculida</taxon>
        <taxon>Parameciidae</taxon>
        <taxon>Paramecium</taxon>
    </lineage>
</organism>
<evidence type="ECO:0000256" key="11">
    <source>
        <dbReference type="SAM" id="MobiDB-lite"/>
    </source>
</evidence>
<dbReference type="OrthoDB" id="302728at2759"/>
<comment type="similarity">
    <text evidence="10">Belongs to the DHHC palmitoyltransferase family.</text>
</comment>
<feature type="transmembrane region" description="Helical" evidence="10">
    <location>
        <begin position="222"/>
        <end position="241"/>
    </location>
</feature>
<evidence type="ECO:0000256" key="1">
    <source>
        <dbReference type="ARBA" id="ARBA00004127"/>
    </source>
</evidence>
<keyword evidence="3 10" id="KW-0812">Transmembrane</keyword>
<protein>
    <recommendedName>
        <fullName evidence="10">Palmitoyltransferase</fullName>
        <ecNumber evidence="10">2.3.1.225</ecNumber>
    </recommendedName>
</protein>
<keyword evidence="6" id="KW-0564">Palmitate</keyword>
<dbReference type="EMBL" id="CAJJDN010000003">
    <property type="protein sequence ID" value="CAD8048609.1"/>
    <property type="molecule type" value="Genomic_DNA"/>
</dbReference>
<feature type="domain" description="Palmitoyltransferase DHHC" evidence="12">
    <location>
        <begin position="107"/>
        <end position="226"/>
    </location>
</feature>
<evidence type="ECO:0000313" key="14">
    <source>
        <dbReference type="Proteomes" id="UP000692954"/>
    </source>
</evidence>
<feature type="transmembrane region" description="Helical" evidence="10">
    <location>
        <begin position="195"/>
        <end position="215"/>
    </location>
</feature>
<evidence type="ECO:0000256" key="7">
    <source>
        <dbReference type="ARBA" id="ARBA00023288"/>
    </source>
</evidence>
<dbReference type="PANTHER" id="PTHR22883:SF43">
    <property type="entry name" value="PALMITOYLTRANSFERASE APP"/>
    <property type="match status" value="1"/>
</dbReference>
<evidence type="ECO:0000256" key="9">
    <source>
        <dbReference type="ARBA" id="ARBA00048048"/>
    </source>
</evidence>
<feature type="transmembrane region" description="Helical" evidence="10">
    <location>
        <begin position="54"/>
        <end position="73"/>
    </location>
</feature>
<evidence type="ECO:0000256" key="6">
    <source>
        <dbReference type="ARBA" id="ARBA00023139"/>
    </source>
</evidence>
<keyword evidence="2 10" id="KW-0808">Transferase</keyword>
<accession>A0A8S1K0D1</accession>
<dbReference type="AlphaFoldDB" id="A0A8S1K0D1"/>
<feature type="region of interest" description="Disordered" evidence="11">
    <location>
        <begin position="308"/>
        <end position="330"/>
    </location>
</feature>
<comment type="domain">
    <text evidence="10">The DHHC domain is required for palmitoyltransferase activity.</text>
</comment>
<evidence type="ECO:0000313" key="13">
    <source>
        <dbReference type="EMBL" id="CAD8048609.1"/>
    </source>
</evidence>
<comment type="subcellular location">
    <subcellularLocation>
        <location evidence="1">Endomembrane system</location>
        <topology evidence="1">Multi-pass membrane protein</topology>
    </subcellularLocation>
</comment>
<dbReference type="EC" id="2.3.1.225" evidence="10"/>
<evidence type="ECO:0000256" key="2">
    <source>
        <dbReference type="ARBA" id="ARBA00022679"/>
    </source>
</evidence>
<feature type="transmembrane region" description="Helical" evidence="10">
    <location>
        <begin position="253"/>
        <end position="271"/>
    </location>
</feature>
<proteinExistence type="inferred from homology"/>
<evidence type="ECO:0000256" key="5">
    <source>
        <dbReference type="ARBA" id="ARBA00023136"/>
    </source>
</evidence>
<dbReference type="Pfam" id="PF01529">
    <property type="entry name" value="DHHC"/>
    <property type="match status" value="1"/>
</dbReference>
<dbReference type="GO" id="GO:0005794">
    <property type="term" value="C:Golgi apparatus"/>
    <property type="evidence" value="ECO:0007669"/>
    <property type="project" value="TreeGrafter"/>
</dbReference>
<feature type="compositionally biased region" description="Polar residues" evidence="11">
    <location>
        <begin position="308"/>
        <end position="328"/>
    </location>
</feature>
<evidence type="ECO:0000256" key="4">
    <source>
        <dbReference type="ARBA" id="ARBA00022989"/>
    </source>
</evidence>
<name>A0A8S1K0D1_9CILI</name>
<gene>
    <name evidence="13" type="ORF">PSON_ATCC_30995.1.T0030340</name>
</gene>
<comment type="catalytic activity">
    <reaction evidence="9 10">
        <text>L-cysteinyl-[protein] + hexadecanoyl-CoA = S-hexadecanoyl-L-cysteinyl-[protein] + CoA</text>
        <dbReference type="Rhea" id="RHEA:36683"/>
        <dbReference type="Rhea" id="RHEA-COMP:10131"/>
        <dbReference type="Rhea" id="RHEA-COMP:11032"/>
        <dbReference type="ChEBI" id="CHEBI:29950"/>
        <dbReference type="ChEBI" id="CHEBI:57287"/>
        <dbReference type="ChEBI" id="CHEBI:57379"/>
        <dbReference type="ChEBI" id="CHEBI:74151"/>
        <dbReference type="EC" id="2.3.1.225"/>
    </reaction>
</comment>
<evidence type="ECO:0000259" key="12">
    <source>
        <dbReference type="Pfam" id="PF01529"/>
    </source>
</evidence>
<reference evidence="13" key="1">
    <citation type="submission" date="2021-01" db="EMBL/GenBank/DDBJ databases">
        <authorList>
            <consortium name="Genoscope - CEA"/>
            <person name="William W."/>
        </authorList>
    </citation>
    <scope>NUCLEOTIDE SEQUENCE</scope>
</reference>
<dbReference type="GO" id="GO:0006612">
    <property type="term" value="P:protein targeting to membrane"/>
    <property type="evidence" value="ECO:0007669"/>
    <property type="project" value="TreeGrafter"/>
</dbReference>
<evidence type="ECO:0000256" key="3">
    <source>
        <dbReference type="ARBA" id="ARBA00022692"/>
    </source>
</evidence>
<dbReference type="InterPro" id="IPR039859">
    <property type="entry name" value="PFA4/ZDH16/20/ERF2-like"/>
</dbReference>
<dbReference type="InterPro" id="IPR001594">
    <property type="entry name" value="Palmitoyltrfase_DHHC"/>
</dbReference>
<keyword evidence="7" id="KW-0449">Lipoprotein</keyword>
<dbReference type="GO" id="GO:0005783">
    <property type="term" value="C:endoplasmic reticulum"/>
    <property type="evidence" value="ECO:0007669"/>
    <property type="project" value="TreeGrafter"/>
</dbReference>
<keyword evidence="8 10" id="KW-0012">Acyltransferase</keyword>
<dbReference type="GO" id="GO:0019706">
    <property type="term" value="F:protein-cysteine S-palmitoyltransferase activity"/>
    <property type="evidence" value="ECO:0007669"/>
    <property type="project" value="UniProtKB-EC"/>
</dbReference>
<comment type="caution">
    <text evidence="13">The sequence shown here is derived from an EMBL/GenBank/DDBJ whole genome shotgun (WGS) entry which is preliminary data.</text>
</comment>